<dbReference type="SUPFAM" id="SSF46689">
    <property type="entry name" value="Homeodomain-like"/>
    <property type="match status" value="1"/>
</dbReference>
<keyword evidence="6" id="KW-1185">Reference proteome</keyword>
<gene>
    <name evidence="5" type="ORF">HF999_14845</name>
</gene>
<proteinExistence type="predicted"/>
<organism evidence="5 6">
    <name type="scientific">Tsukamurella spumae</name>
    <dbReference type="NCBI Taxonomy" id="44753"/>
    <lineage>
        <taxon>Bacteria</taxon>
        <taxon>Bacillati</taxon>
        <taxon>Actinomycetota</taxon>
        <taxon>Actinomycetes</taxon>
        <taxon>Mycobacteriales</taxon>
        <taxon>Tsukamurellaceae</taxon>
        <taxon>Tsukamurella</taxon>
    </lineage>
</organism>
<sequence>MYSRPSGVPSMTATPRRRDPERRRREIIAAAAGIVVESGPDALTHRKVAARAGVPLGSTTQYFATLDDLRAAAMTSVVEDAERWLEELEAEFVREGASAAVYTAWLYRYLEDTRLVGADFAVTCSAPLHPDLRALAVRWESDFLAMLERYITTESAAAVSMLSDGAIMQTALAETPSERRLLDRAIAALWTARQESTT</sequence>
<keyword evidence="1 2" id="KW-0238">DNA-binding</keyword>
<dbReference type="AlphaFoldDB" id="A0A846X5Q1"/>
<evidence type="ECO:0000256" key="3">
    <source>
        <dbReference type="SAM" id="MobiDB-lite"/>
    </source>
</evidence>
<comment type="caution">
    <text evidence="5">The sequence shown here is derived from an EMBL/GenBank/DDBJ whole genome shotgun (WGS) entry which is preliminary data.</text>
</comment>
<dbReference type="PANTHER" id="PTHR30055:SF231">
    <property type="entry name" value="TRANSCRIPTIONAL REGULATORY PROTEIN (PROBABLY DEOR-FAMILY)-RELATED"/>
    <property type="match status" value="1"/>
</dbReference>
<protein>
    <submittedName>
        <fullName evidence="5">TetR family transcriptional regulator</fullName>
    </submittedName>
</protein>
<dbReference type="GO" id="GO:0003700">
    <property type="term" value="F:DNA-binding transcription factor activity"/>
    <property type="evidence" value="ECO:0007669"/>
    <property type="project" value="TreeGrafter"/>
</dbReference>
<evidence type="ECO:0000313" key="5">
    <source>
        <dbReference type="EMBL" id="NKY19639.1"/>
    </source>
</evidence>
<dbReference type="GO" id="GO:0000976">
    <property type="term" value="F:transcription cis-regulatory region binding"/>
    <property type="evidence" value="ECO:0007669"/>
    <property type="project" value="TreeGrafter"/>
</dbReference>
<accession>A0A846X5Q1</accession>
<name>A0A846X5Q1_9ACTN</name>
<feature type="DNA-binding region" description="H-T-H motif" evidence="2">
    <location>
        <begin position="44"/>
        <end position="63"/>
    </location>
</feature>
<dbReference type="InterPro" id="IPR001647">
    <property type="entry name" value="HTH_TetR"/>
</dbReference>
<feature type="domain" description="HTH tetR-type" evidence="4">
    <location>
        <begin position="21"/>
        <end position="81"/>
    </location>
</feature>
<dbReference type="InterPro" id="IPR050109">
    <property type="entry name" value="HTH-type_TetR-like_transc_reg"/>
</dbReference>
<evidence type="ECO:0000256" key="1">
    <source>
        <dbReference type="ARBA" id="ARBA00023125"/>
    </source>
</evidence>
<feature type="region of interest" description="Disordered" evidence="3">
    <location>
        <begin position="1"/>
        <end position="22"/>
    </location>
</feature>
<dbReference type="PANTHER" id="PTHR30055">
    <property type="entry name" value="HTH-TYPE TRANSCRIPTIONAL REGULATOR RUTR"/>
    <property type="match status" value="1"/>
</dbReference>
<dbReference type="InterPro" id="IPR009057">
    <property type="entry name" value="Homeodomain-like_sf"/>
</dbReference>
<evidence type="ECO:0000259" key="4">
    <source>
        <dbReference type="PROSITE" id="PS50977"/>
    </source>
</evidence>
<evidence type="ECO:0000256" key="2">
    <source>
        <dbReference type="PROSITE-ProRule" id="PRU00335"/>
    </source>
</evidence>
<dbReference type="PROSITE" id="PS50977">
    <property type="entry name" value="HTH_TETR_2"/>
    <property type="match status" value="1"/>
</dbReference>
<dbReference type="Proteomes" id="UP000582646">
    <property type="component" value="Unassembled WGS sequence"/>
</dbReference>
<dbReference type="EMBL" id="JAAXOQ010000020">
    <property type="protein sequence ID" value="NKY19639.1"/>
    <property type="molecule type" value="Genomic_DNA"/>
</dbReference>
<evidence type="ECO:0000313" key="6">
    <source>
        <dbReference type="Proteomes" id="UP000582646"/>
    </source>
</evidence>
<reference evidence="5 6" key="1">
    <citation type="submission" date="2020-04" db="EMBL/GenBank/DDBJ databases">
        <title>MicrobeNet Type strains.</title>
        <authorList>
            <person name="Nicholson A.C."/>
        </authorList>
    </citation>
    <scope>NUCLEOTIDE SEQUENCE [LARGE SCALE GENOMIC DNA]</scope>
    <source>
        <strain evidence="5 6">DSM 44113</strain>
    </source>
</reference>
<dbReference type="Gene3D" id="1.10.357.10">
    <property type="entry name" value="Tetracycline Repressor, domain 2"/>
    <property type="match status" value="1"/>
</dbReference>